<dbReference type="EMBL" id="CP116967">
    <property type="protein sequence ID" value="WNM58090.1"/>
    <property type="molecule type" value="Genomic_DNA"/>
</dbReference>
<feature type="transmembrane region" description="Helical" evidence="6">
    <location>
        <begin position="237"/>
        <end position="257"/>
    </location>
</feature>
<dbReference type="Proteomes" id="UP001302719">
    <property type="component" value="Chromosome"/>
</dbReference>
<dbReference type="Gene3D" id="3.30.70.100">
    <property type="match status" value="1"/>
</dbReference>
<dbReference type="Pfam" id="PF06146">
    <property type="entry name" value="PsiE"/>
    <property type="match status" value="1"/>
</dbReference>
<evidence type="ECO:0000256" key="2">
    <source>
        <dbReference type="ARBA" id="ARBA00022475"/>
    </source>
</evidence>
<evidence type="ECO:0000256" key="3">
    <source>
        <dbReference type="ARBA" id="ARBA00022692"/>
    </source>
</evidence>
<dbReference type="KEGG" id="nall:PP769_19300"/>
<evidence type="ECO:0000259" key="7">
    <source>
        <dbReference type="PROSITE" id="PS50925"/>
    </source>
</evidence>
<name>A0AA96GDB1_9BACT</name>
<keyword evidence="5 6" id="KW-0472">Membrane</keyword>
<proteinExistence type="predicted"/>
<accession>A0AA96GDB1</accession>
<protein>
    <submittedName>
        <fullName evidence="8">BLUF domain-containing protein</fullName>
    </submittedName>
</protein>
<dbReference type="Pfam" id="PF04940">
    <property type="entry name" value="BLUF"/>
    <property type="match status" value="1"/>
</dbReference>
<keyword evidence="3 6" id="KW-0812">Transmembrane</keyword>
<evidence type="ECO:0000256" key="5">
    <source>
        <dbReference type="ARBA" id="ARBA00023136"/>
    </source>
</evidence>
<reference evidence="8 9" key="1">
    <citation type="submission" date="2023-01" db="EMBL/GenBank/DDBJ databases">
        <title>Cultivation and genomic characterization of new, ubiquitous marine nitrite-oxidizing bacteria from the Nitrospirales.</title>
        <authorList>
            <person name="Mueller A.J."/>
            <person name="Daebeler A."/>
            <person name="Herbold C.W."/>
            <person name="Kirkegaard R.H."/>
            <person name="Daims H."/>
        </authorList>
    </citation>
    <scope>NUCLEOTIDE SEQUENCE [LARGE SCALE GENOMIC DNA]</scope>
    <source>
        <strain evidence="8 9">VA</strain>
    </source>
</reference>
<feature type="transmembrane region" description="Helical" evidence="6">
    <location>
        <begin position="209"/>
        <end position="230"/>
    </location>
</feature>
<evidence type="ECO:0000256" key="4">
    <source>
        <dbReference type="ARBA" id="ARBA00022989"/>
    </source>
</evidence>
<evidence type="ECO:0000313" key="9">
    <source>
        <dbReference type="Proteomes" id="UP001302719"/>
    </source>
</evidence>
<dbReference type="SMART" id="SM01034">
    <property type="entry name" value="BLUF"/>
    <property type="match status" value="1"/>
</dbReference>
<dbReference type="GO" id="GO:0009882">
    <property type="term" value="F:blue light photoreceptor activity"/>
    <property type="evidence" value="ECO:0007669"/>
    <property type="project" value="InterPro"/>
</dbReference>
<evidence type="ECO:0000313" key="8">
    <source>
        <dbReference type="EMBL" id="WNM58090.1"/>
    </source>
</evidence>
<feature type="transmembrane region" description="Helical" evidence="6">
    <location>
        <begin position="166"/>
        <end position="189"/>
    </location>
</feature>
<keyword evidence="9" id="KW-1185">Reference proteome</keyword>
<comment type="subcellular location">
    <subcellularLocation>
        <location evidence="1">Cell membrane</location>
        <topology evidence="1">Multi-pass membrane protein</topology>
    </subcellularLocation>
</comment>
<dbReference type="RefSeq" id="WP_312643413.1">
    <property type="nucleotide sequence ID" value="NZ_CP116967.1"/>
</dbReference>
<keyword evidence="4 6" id="KW-1133">Transmembrane helix</keyword>
<dbReference type="GO" id="GO:0071949">
    <property type="term" value="F:FAD binding"/>
    <property type="evidence" value="ECO:0007669"/>
    <property type="project" value="InterPro"/>
</dbReference>
<gene>
    <name evidence="8" type="ORF">PP769_19300</name>
</gene>
<dbReference type="InterPro" id="IPR020948">
    <property type="entry name" value="P_starv_induced_PsiE-like"/>
</dbReference>
<dbReference type="GO" id="GO:0005886">
    <property type="term" value="C:plasma membrane"/>
    <property type="evidence" value="ECO:0007669"/>
    <property type="project" value="UniProtKB-SubCell"/>
</dbReference>
<organism evidence="8 9">
    <name type="scientific">Candidatus Nitrospira allomarina</name>
    <dbReference type="NCBI Taxonomy" id="3020900"/>
    <lineage>
        <taxon>Bacteria</taxon>
        <taxon>Pseudomonadati</taxon>
        <taxon>Nitrospirota</taxon>
        <taxon>Nitrospiria</taxon>
        <taxon>Nitrospirales</taxon>
        <taxon>Nitrospiraceae</taxon>
        <taxon>Nitrospira</taxon>
    </lineage>
</organism>
<dbReference type="SUPFAM" id="SSF54975">
    <property type="entry name" value="Acylphosphatase/BLUF domain-like"/>
    <property type="match status" value="1"/>
</dbReference>
<evidence type="ECO:0000256" key="6">
    <source>
        <dbReference type="SAM" id="Phobius"/>
    </source>
</evidence>
<dbReference type="AlphaFoldDB" id="A0AA96GDB1"/>
<feature type="domain" description="BLUF" evidence="7">
    <location>
        <begin position="1"/>
        <end position="92"/>
    </location>
</feature>
<dbReference type="InterPro" id="IPR007024">
    <property type="entry name" value="BLUF_domain"/>
</dbReference>
<keyword evidence="2" id="KW-1003">Cell membrane</keyword>
<feature type="transmembrane region" description="Helical" evidence="6">
    <location>
        <begin position="263"/>
        <end position="282"/>
    </location>
</feature>
<dbReference type="InterPro" id="IPR036046">
    <property type="entry name" value="Acylphosphatase-like_dom_sf"/>
</dbReference>
<dbReference type="PROSITE" id="PS50925">
    <property type="entry name" value="BLUF"/>
    <property type="match status" value="1"/>
</dbReference>
<sequence>MIQITYLSSATRAMSQGDLEDILKTARENNARLGITGMLLYGNKTFIQILEGEEGVVDELVKTIKRDPRHTNFQIVKKKPIDQHEYADWSMGFKRVSGEDFEAVKGLKDFEEKNFNTTFLGSQVSLVDSLMDHFRKERIRKIGQEELSLDEEDRFMKILHHTIRGAVKVLAVLMVFTILWGVVDVVYILYQQLVAPTFTTFTIRDIVPIFSSSLAPIIAIAIFMNITLYIRQDVIHIKLVLATALMAITRKVIIFDFKEITPPYIFGTAAVVLALGTTYWLIERRLTWSESNNRK</sequence>
<evidence type="ECO:0000256" key="1">
    <source>
        <dbReference type="ARBA" id="ARBA00004651"/>
    </source>
</evidence>